<evidence type="ECO:0000313" key="3">
    <source>
        <dbReference type="Proteomes" id="UP000790580"/>
    </source>
</evidence>
<comment type="caution">
    <text evidence="2">The sequence shown here is derived from an EMBL/GenBank/DDBJ whole genome shotgun (WGS) entry which is preliminary data.</text>
</comment>
<gene>
    <name evidence="2" type="ORF">KS407_00540</name>
</gene>
<dbReference type="Proteomes" id="UP000790580">
    <property type="component" value="Unassembled WGS sequence"/>
</dbReference>
<accession>A0ABS6JQD5</accession>
<dbReference type="EMBL" id="JAHQCR010000007">
    <property type="protein sequence ID" value="MBU9719924.1"/>
    <property type="molecule type" value="Genomic_DNA"/>
</dbReference>
<evidence type="ECO:0000259" key="1">
    <source>
        <dbReference type="Pfam" id="PF02915"/>
    </source>
</evidence>
<dbReference type="RefSeq" id="WP_176371378.1">
    <property type="nucleotide sequence ID" value="NZ_JAHQCR010000007.1"/>
</dbReference>
<dbReference type="CDD" id="cd00657">
    <property type="entry name" value="Ferritin_like"/>
    <property type="match status" value="1"/>
</dbReference>
<feature type="domain" description="Rubrerythrin diiron-binding" evidence="1">
    <location>
        <begin position="92"/>
        <end position="138"/>
    </location>
</feature>
<name>A0ABS6JQD5_9BACI</name>
<dbReference type="Gene3D" id="1.20.120.660">
    <property type="entry name" value="IL-4 antagonist (De novo design) like domain"/>
    <property type="match status" value="1"/>
</dbReference>
<dbReference type="InterPro" id="IPR003251">
    <property type="entry name" value="Rr_diiron-bd_dom"/>
</dbReference>
<proteinExistence type="predicted"/>
<dbReference type="InterPro" id="IPR009078">
    <property type="entry name" value="Ferritin-like_SF"/>
</dbReference>
<dbReference type="SUPFAM" id="SSF47240">
    <property type="entry name" value="Ferritin-like"/>
    <property type="match status" value="1"/>
</dbReference>
<dbReference type="Pfam" id="PF02915">
    <property type="entry name" value="Rubrerythrin"/>
    <property type="match status" value="1"/>
</dbReference>
<sequence>MYSSMNQSMNGDMSQFITDLQNAIDGEYSAIQCYEKMAKQASNKKEMEQILEIREDELKHYEQFSQIFTALTGHQYTPELLETCPDNYRIALLKAFESEQKSTDFYLDLSDKAPQAYMRRIFRRAAADEQQHAVWFLSYLTIR</sequence>
<evidence type="ECO:0000313" key="2">
    <source>
        <dbReference type="EMBL" id="MBU9719924.1"/>
    </source>
</evidence>
<reference evidence="2 3" key="1">
    <citation type="submission" date="2021-06" db="EMBL/GenBank/DDBJ databases">
        <title>Bacillus sp. RD4P76, an endophyte from a halophyte.</title>
        <authorList>
            <person name="Sun J.-Q."/>
        </authorList>
    </citation>
    <scope>NUCLEOTIDE SEQUENCE [LARGE SCALE GENOMIC DNA]</scope>
    <source>
        <strain evidence="2 3">JCM 17098</strain>
    </source>
</reference>
<dbReference type="Gene3D" id="1.20.5.420">
    <property type="entry name" value="Immunoglobulin FC, subunit C"/>
    <property type="match status" value="1"/>
</dbReference>
<protein>
    <submittedName>
        <fullName evidence="2">Ferritin-like domain-containing protein</fullName>
    </submittedName>
</protein>
<keyword evidence="3" id="KW-1185">Reference proteome</keyword>
<organism evidence="2 3">
    <name type="scientific">Evansella alkalicola</name>
    <dbReference type="NCBI Taxonomy" id="745819"/>
    <lineage>
        <taxon>Bacteria</taxon>
        <taxon>Bacillati</taxon>
        <taxon>Bacillota</taxon>
        <taxon>Bacilli</taxon>
        <taxon>Bacillales</taxon>
        <taxon>Bacillaceae</taxon>
        <taxon>Evansella</taxon>
    </lineage>
</organism>